<keyword evidence="3" id="KW-0732">Signal</keyword>
<dbReference type="Pfam" id="PF00082">
    <property type="entry name" value="Peptidase_S8"/>
    <property type="match status" value="1"/>
</dbReference>
<dbReference type="GO" id="GO:0004252">
    <property type="term" value="F:serine-type endopeptidase activity"/>
    <property type="evidence" value="ECO:0007669"/>
    <property type="project" value="UniProtKB-UniRule"/>
</dbReference>
<evidence type="ECO:0000313" key="10">
    <source>
        <dbReference type="Proteomes" id="UP000054302"/>
    </source>
</evidence>
<evidence type="ECO:0000256" key="1">
    <source>
        <dbReference type="ARBA" id="ARBA00011073"/>
    </source>
</evidence>
<reference evidence="9 10" key="1">
    <citation type="submission" date="2015-01" db="EMBL/GenBank/DDBJ databases">
        <title>The Genome Sequence of Exophiala mesophila CBS40295.</title>
        <authorList>
            <consortium name="The Broad Institute Genomics Platform"/>
            <person name="Cuomo C."/>
            <person name="de Hoog S."/>
            <person name="Gorbushina A."/>
            <person name="Stielow B."/>
            <person name="Teixiera M."/>
            <person name="Abouelleil A."/>
            <person name="Chapman S.B."/>
            <person name="Priest M."/>
            <person name="Young S.K."/>
            <person name="Wortman J."/>
            <person name="Nusbaum C."/>
            <person name="Birren B."/>
        </authorList>
    </citation>
    <scope>NUCLEOTIDE SEQUENCE [LARGE SCALE GENOMIC DNA]</scope>
    <source>
        <strain evidence="9 10">CBS 40295</strain>
    </source>
</reference>
<dbReference type="EMBL" id="KN847526">
    <property type="protein sequence ID" value="KIV88042.1"/>
    <property type="molecule type" value="Genomic_DNA"/>
</dbReference>
<dbReference type="PROSITE" id="PS51892">
    <property type="entry name" value="SUBTILASE"/>
    <property type="match status" value="1"/>
</dbReference>
<evidence type="ECO:0000256" key="4">
    <source>
        <dbReference type="ARBA" id="ARBA00022801"/>
    </source>
</evidence>
<dbReference type="AlphaFoldDB" id="A0A0D1YZN1"/>
<evidence type="ECO:0000256" key="7">
    <source>
        <dbReference type="PROSITE-ProRule" id="PRU01240"/>
    </source>
</evidence>
<dbReference type="InterPro" id="IPR036852">
    <property type="entry name" value="Peptidase_S8/S53_dom_sf"/>
</dbReference>
<dbReference type="Gene3D" id="3.40.50.200">
    <property type="entry name" value="Peptidase S8/S53 domain"/>
    <property type="match status" value="1"/>
</dbReference>
<feature type="active site" description="Charge relay system" evidence="7">
    <location>
        <position position="969"/>
    </location>
</feature>
<dbReference type="InterPro" id="IPR015500">
    <property type="entry name" value="Peptidase_S8_subtilisin-rel"/>
</dbReference>
<sequence length="972" mass="111023">METRWGRRAKTAAATGPDKLRAFLREPYEPRNDAAFALLHYISLHHHNNDLIDAYFSVFSPSPTSPRYHRLRSEEARPVLDRLSTPYINEDLSLYGIFKESVFAANQARSADPYDAPSNIPPLTQLIWDRTKSQLYCQGAVIACVEFGLHDLLQQVLAEIQTRHHDHNDQQLAILFQLPQICAYTAIGNAIFRKRIQCFQTLHLTIEGAADYILSHPNVVTMGNIEVSPLLHWSLDFIKQRLTLQGASDHDFEQEEELLRRLIDLEPQLLTQQDIDGRTPLRQAQDTQESVRLQTHKKDYEQLEAIVRDGIYHRLKDPEEWRRALYSRSALDANQGEFHDTADREVQCSSLSDKEVSLDLSDFNYGPQYFQHFLDHLETFHDKLKLHGRTWEFETTLLFLILPNLSRANGETQLMQDTHRSCLARFLLWLRNKGVKRIIKLKLPDSSCRYTYEWVYQNILSFFEVDELDWTRLDVRLDGFAAPSVWTTFPRLLASVTGLGMVKQPDITPSTTTDGRGSAIVRAIHLYSHDKFDNNKMAFLDPRKLPCFEKLETIYLNLVCERTDEASIYDMTKSELWRDLLCDESRRRGSEVVLSKGPRVLTWQEFALEPEFILPQANQEFKLLQDLAPCRDFLFSLRSMKNNPVDPQTKHCRAVFQDKSKRVKIAVIDNGVDQMATSSANIVRGASFVRSASEPMSILPWYTPVHPHGTQMADLIRCVNPWCELFPIRVGSLRKDVDIHAAVDAIEWALDNKVDIISASWIIKTDHKGAERFKAAIHKATERGVLVICATADVGAHDSGGTWPANFANVISISASNEYGLPMPWSFRDVDAMLIGDQIKTSGPGYMRLGEDARESGSSIATAIAAGLASLCLFLARMANEDNKGERFKDRHVMLALFRMMQVNDADKVIEPSRVFNREFKPPVGYQGGRKPPPVGLDIFRWRHWQNVDFADRRGSITVSRRALSRQSSLSR</sequence>
<feature type="domain" description="Peptidase S8/S53" evidence="8">
    <location>
        <begin position="661"/>
        <end position="872"/>
    </location>
</feature>
<dbReference type="InterPro" id="IPR050131">
    <property type="entry name" value="Peptidase_S8_subtilisin-like"/>
</dbReference>
<dbReference type="RefSeq" id="XP_016219616.1">
    <property type="nucleotide sequence ID" value="XM_016374072.1"/>
</dbReference>
<keyword evidence="4 7" id="KW-0378">Hydrolase</keyword>
<keyword evidence="10" id="KW-1185">Reference proteome</keyword>
<evidence type="ECO:0000256" key="2">
    <source>
        <dbReference type="ARBA" id="ARBA00022670"/>
    </source>
</evidence>
<evidence type="ECO:0000256" key="6">
    <source>
        <dbReference type="ARBA" id="ARBA00023145"/>
    </source>
</evidence>
<feature type="active site" description="Charge relay system" evidence="7">
    <location>
        <position position="708"/>
    </location>
</feature>
<dbReference type="OrthoDB" id="4131581at2759"/>
<proteinExistence type="inferred from homology"/>
<evidence type="ECO:0000256" key="5">
    <source>
        <dbReference type="ARBA" id="ARBA00022825"/>
    </source>
</evidence>
<dbReference type="VEuPathDB" id="FungiDB:PV10_08972"/>
<keyword evidence="2 7" id="KW-0645">Protease</keyword>
<dbReference type="SUPFAM" id="SSF52743">
    <property type="entry name" value="Subtilisin-like"/>
    <property type="match status" value="1"/>
</dbReference>
<dbReference type="GeneID" id="27326817"/>
<organism evidence="9 10">
    <name type="scientific">Exophiala mesophila</name>
    <name type="common">Black yeast-like fungus</name>
    <dbReference type="NCBI Taxonomy" id="212818"/>
    <lineage>
        <taxon>Eukaryota</taxon>
        <taxon>Fungi</taxon>
        <taxon>Dikarya</taxon>
        <taxon>Ascomycota</taxon>
        <taxon>Pezizomycotina</taxon>
        <taxon>Eurotiomycetes</taxon>
        <taxon>Chaetothyriomycetidae</taxon>
        <taxon>Chaetothyriales</taxon>
        <taxon>Herpotrichiellaceae</taxon>
        <taxon>Exophiala</taxon>
    </lineage>
</organism>
<dbReference type="Proteomes" id="UP000054302">
    <property type="component" value="Unassembled WGS sequence"/>
</dbReference>
<dbReference type="GO" id="GO:0006508">
    <property type="term" value="P:proteolysis"/>
    <property type="evidence" value="ECO:0007669"/>
    <property type="project" value="UniProtKB-KW"/>
</dbReference>
<evidence type="ECO:0000256" key="3">
    <source>
        <dbReference type="ARBA" id="ARBA00022729"/>
    </source>
</evidence>
<accession>A0A0D1YZN1</accession>
<dbReference type="PRINTS" id="PR00723">
    <property type="entry name" value="SUBTILISIN"/>
</dbReference>
<dbReference type="HOGENOM" id="CLU_308386_0_0_1"/>
<keyword evidence="5 7" id="KW-0720">Serine protease</keyword>
<feature type="active site" description="Charge relay system" evidence="7">
    <location>
        <position position="669"/>
    </location>
</feature>
<dbReference type="InterPro" id="IPR000209">
    <property type="entry name" value="Peptidase_S8/S53_dom"/>
</dbReference>
<gene>
    <name evidence="9" type="ORF">PV10_08972</name>
</gene>
<evidence type="ECO:0000313" key="9">
    <source>
        <dbReference type="EMBL" id="KIV88042.1"/>
    </source>
</evidence>
<keyword evidence="6" id="KW-0865">Zymogen</keyword>
<evidence type="ECO:0000259" key="8">
    <source>
        <dbReference type="Pfam" id="PF00082"/>
    </source>
</evidence>
<dbReference type="STRING" id="212818.A0A0D1YZN1"/>
<dbReference type="PANTHER" id="PTHR43806:SF11">
    <property type="entry name" value="CEREVISIN-RELATED"/>
    <property type="match status" value="1"/>
</dbReference>
<comment type="similarity">
    <text evidence="1 7">Belongs to the peptidase S8 family.</text>
</comment>
<dbReference type="PANTHER" id="PTHR43806">
    <property type="entry name" value="PEPTIDASE S8"/>
    <property type="match status" value="1"/>
</dbReference>
<name>A0A0D1YZN1_EXOME</name>
<protein>
    <recommendedName>
        <fullName evidence="8">Peptidase S8/S53 domain-containing protein</fullName>
    </recommendedName>
</protein>